<dbReference type="EMBL" id="CP045121">
    <property type="protein sequence ID" value="QIN78577.1"/>
    <property type="molecule type" value="Genomic_DNA"/>
</dbReference>
<dbReference type="InterPro" id="IPR020845">
    <property type="entry name" value="AMP-binding_CS"/>
</dbReference>
<dbReference type="InterPro" id="IPR042099">
    <property type="entry name" value="ANL_N_sf"/>
</dbReference>
<feature type="domain" description="AMP-dependent synthetase/ligase" evidence="3">
    <location>
        <begin position="15"/>
        <end position="214"/>
    </location>
</feature>
<keyword evidence="2" id="KW-0597">Phosphoprotein</keyword>
<dbReference type="Proteomes" id="UP000502706">
    <property type="component" value="Chromosome"/>
</dbReference>
<sequence>MNGETQENALLHELFEEQARRTPQAPAVVGPWGTTTYGELDRRTGRLAAHLRRLGVGPDVTVGVYMERSPEFVVACLAALRAGGAFLPLELAYPESMIEEVLADAGPRVVVTTAELGENLPEGAEKVLLSDDWEAGLSEGGPGEGTRPTLDSLAFVSYSSGTTGKPKGIANPHRAAVRSYAWRFGLVDYGPGDVVGCNVFFIWEMLRPLLRGGQSAPSRTT</sequence>
<protein>
    <submittedName>
        <fullName evidence="4">AMP-binding protein</fullName>
    </submittedName>
</protein>
<reference evidence="4 5" key="1">
    <citation type="submission" date="2019-10" db="EMBL/GenBank/DDBJ databases">
        <title>Rubrobacter sp nov SCSIO 52915 isolated from a deep-sea sediment in the South China Sea.</title>
        <authorList>
            <person name="Chen R.W."/>
        </authorList>
    </citation>
    <scope>NUCLEOTIDE SEQUENCE [LARGE SCALE GENOMIC DNA]</scope>
    <source>
        <strain evidence="4 5">SCSIO 52915</strain>
    </source>
</reference>
<evidence type="ECO:0000259" key="3">
    <source>
        <dbReference type="Pfam" id="PF00501"/>
    </source>
</evidence>
<name>A0A6G8PWQ4_9ACTN</name>
<dbReference type="InterPro" id="IPR000873">
    <property type="entry name" value="AMP-dep_synth/lig_dom"/>
</dbReference>
<accession>A0A6G8PWQ4</accession>
<proteinExistence type="predicted"/>
<gene>
    <name evidence="4" type="ORF">GBA65_08660</name>
</gene>
<evidence type="ECO:0000256" key="2">
    <source>
        <dbReference type="ARBA" id="ARBA00022553"/>
    </source>
</evidence>
<evidence type="ECO:0000313" key="4">
    <source>
        <dbReference type="EMBL" id="QIN78577.1"/>
    </source>
</evidence>
<dbReference type="PANTHER" id="PTHR44845:SF6">
    <property type="entry name" value="BETA-ALANINE-ACTIVATING ENZYME"/>
    <property type="match status" value="1"/>
</dbReference>
<dbReference type="KEGG" id="rmar:GBA65_08660"/>
<evidence type="ECO:0000313" key="5">
    <source>
        <dbReference type="Proteomes" id="UP000502706"/>
    </source>
</evidence>
<dbReference type="Pfam" id="PF00501">
    <property type="entry name" value="AMP-binding"/>
    <property type="match status" value="1"/>
</dbReference>
<keyword evidence="5" id="KW-1185">Reference proteome</keyword>
<dbReference type="RefSeq" id="WP_228281774.1">
    <property type="nucleotide sequence ID" value="NZ_CP045121.1"/>
</dbReference>
<organism evidence="4 5">
    <name type="scientific">Rubrobacter marinus</name>
    <dbReference type="NCBI Taxonomy" id="2653852"/>
    <lineage>
        <taxon>Bacteria</taxon>
        <taxon>Bacillati</taxon>
        <taxon>Actinomycetota</taxon>
        <taxon>Rubrobacteria</taxon>
        <taxon>Rubrobacterales</taxon>
        <taxon>Rubrobacteraceae</taxon>
        <taxon>Rubrobacter</taxon>
    </lineage>
</organism>
<dbReference type="SUPFAM" id="SSF56801">
    <property type="entry name" value="Acetyl-CoA synthetase-like"/>
    <property type="match status" value="1"/>
</dbReference>
<dbReference type="PROSITE" id="PS00455">
    <property type="entry name" value="AMP_BINDING"/>
    <property type="match status" value="1"/>
</dbReference>
<dbReference type="FunFam" id="3.40.50.980:FF:000001">
    <property type="entry name" value="Non-ribosomal peptide synthetase"/>
    <property type="match status" value="1"/>
</dbReference>
<dbReference type="PANTHER" id="PTHR44845">
    <property type="entry name" value="CARRIER DOMAIN-CONTAINING PROTEIN"/>
    <property type="match status" value="1"/>
</dbReference>
<evidence type="ECO:0000256" key="1">
    <source>
        <dbReference type="ARBA" id="ARBA00022450"/>
    </source>
</evidence>
<dbReference type="AlphaFoldDB" id="A0A6G8PWQ4"/>
<dbReference type="Gene3D" id="3.40.50.12780">
    <property type="entry name" value="N-terminal domain of ligase-like"/>
    <property type="match status" value="1"/>
</dbReference>
<keyword evidence="1" id="KW-0596">Phosphopantetheine</keyword>